<dbReference type="GO" id="GO:0005737">
    <property type="term" value="C:cytoplasm"/>
    <property type="evidence" value="ECO:0007669"/>
    <property type="project" value="TreeGrafter"/>
</dbReference>
<dbReference type="InterPro" id="IPR001650">
    <property type="entry name" value="Helicase_C-like"/>
</dbReference>
<gene>
    <name evidence="9" type="ORF">DICSQDRAFT_11427</name>
</gene>
<dbReference type="PANTHER" id="PTHR13710:SF154">
    <property type="entry name" value="RECQ HELICASE, PUTATIVE (AFU_ORTHOLOGUE AFUA_6G14720)-RELATED"/>
    <property type="match status" value="1"/>
</dbReference>
<evidence type="ECO:0000256" key="5">
    <source>
        <dbReference type="ARBA" id="ARBA00034808"/>
    </source>
</evidence>
<keyword evidence="3" id="KW-0067">ATP-binding</keyword>
<dbReference type="GO" id="GO:0005694">
    <property type="term" value="C:chromosome"/>
    <property type="evidence" value="ECO:0007669"/>
    <property type="project" value="TreeGrafter"/>
</dbReference>
<dbReference type="AlphaFoldDB" id="R7SSS0"/>
<dbReference type="GO" id="GO:0043138">
    <property type="term" value="F:3'-5' DNA helicase activity"/>
    <property type="evidence" value="ECO:0007669"/>
    <property type="project" value="UniProtKB-EC"/>
</dbReference>
<reference evidence="9 10" key="1">
    <citation type="journal article" date="2012" name="Science">
        <title>The Paleozoic origin of enzymatic lignin decomposition reconstructed from 31 fungal genomes.</title>
        <authorList>
            <person name="Floudas D."/>
            <person name="Binder M."/>
            <person name="Riley R."/>
            <person name="Barry K."/>
            <person name="Blanchette R.A."/>
            <person name="Henrissat B."/>
            <person name="Martinez A.T."/>
            <person name="Otillar R."/>
            <person name="Spatafora J.W."/>
            <person name="Yadav J.S."/>
            <person name="Aerts A."/>
            <person name="Benoit I."/>
            <person name="Boyd A."/>
            <person name="Carlson A."/>
            <person name="Copeland A."/>
            <person name="Coutinho P.M."/>
            <person name="de Vries R.P."/>
            <person name="Ferreira P."/>
            <person name="Findley K."/>
            <person name="Foster B."/>
            <person name="Gaskell J."/>
            <person name="Glotzer D."/>
            <person name="Gorecki P."/>
            <person name="Heitman J."/>
            <person name="Hesse C."/>
            <person name="Hori C."/>
            <person name="Igarashi K."/>
            <person name="Jurgens J.A."/>
            <person name="Kallen N."/>
            <person name="Kersten P."/>
            <person name="Kohler A."/>
            <person name="Kuees U."/>
            <person name="Kumar T.K.A."/>
            <person name="Kuo A."/>
            <person name="LaButti K."/>
            <person name="Larrondo L.F."/>
            <person name="Lindquist E."/>
            <person name="Ling A."/>
            <person name="Lombard V."/>
            <person name="Lucas S."/>
            <person name="Lundell T."/>
            <person name="Martin R."/>
            <person name="McLaughlin D.J."/>
            <person name="Morgenstern I."/>
            <person name="Morin E."/>
            <person name="Murat C."/>
            <person name="Nagy L.G."/>
            <person name="Nolan M."/>
            <person name="Ohm R.A."/>
            <person name="Patyshakuliyeva A."/>
            <person name="Rokas A."/>
            <person name="Ruiz-Duenas F.J."/>
            <person name="Sabat G."/>
            <person name="Salamov A."/>
            <person name="Samejima M."/>
            <person name="Schmutz J."/>
            <person name="Slot J.C."/>
            <person name="St John F."/>
            <person name="Stenlid J."/>
            <person name="Sun H."/>
            <person name="Sun S."/>
            <person name="Syed K."/>
            <person name="Tsang A."/>
            <person name="Wiebenga A."/>
            <person name="Young D."/>
            <person name="Pisabarro A."/>
            <person name="Eastwood D.C."/>
            <person name="Martin F."/>
            <person name="Cullen D."/>
            <person name="Grigoriev I.V."/>
            <person name="Hibbett D.S."/>
        </authorList>
    </citation>
    <scope>NUCLEOTIDE SEQUENCE [LARGE SCALE GENOMIC DNA]</scope>
    <source>
        <strain evidence="9 10">LYAD-421 SS1</strain>
    </source>
</reference>
<dbReference type="OrthoDB" id="3238224at2759"/>
<feature type="non-terminal residue" evidence="9">
    <location>
        <position position="1"/>
    </location>
</feature>
<evidence type="ECO:0000259" key="7">
    <source>
        <dbReference type="PROSITE" id="PS51192"/>
    </source>
</evidence>
<dbReference type="GO" id="GO:0016787">
    <property type="term" value="F:hydrolase activity"/>
    <property type="evidence" value="ECO:0007669"/>
    <property type="project" value="UniProtKB-KW"/>
</dbReference>
<dbReference type="PANTHER" id="PTHR13710">
    <property type="entry name" value="DNA HELICASE RECQ FAMILY MEMBER"/>
    <property type="match status" value="1"/>
</dbReference>
<evidence type="ECO:0000256" key="2">
    <source>
        <dbReference type="ARBA" id="ARBA00022741"/>
    </source>
</evidence>
<dbReference type="GO" id="GO:0003676">
    <property type="term" value="F:nucleic acid binding"/>
    <property type="evidence" value="ECO:0007669"/>
    <property type="project" value="InterPro"/>
</dbReference>
<accession>R7SSS0</accession>
<dbReference type="HOGENOM" id="CLU_001103_19_4_1"/>
<sequence length="585" mass="65001">MHTAYRWDADPKAFQLRAVQAQLEGTDMVAQAPTGAGKTALAAGPHLWPGNEKKFTIMVCPLLTLEEEMCETFVTDFGLQAVALNSKNEACSPSLTSCSIKDILSYKYQIILVSPEMLQSRMFTNCILRNTRFMKDIISLFIDEAHCIVLWGTDFRKKYGTLGKVRAFLPRGTPVVAVSATLTPRVVRAIWASLHFAHSNTQSRYQNEGNDRPNVSIIVRACEHPLNTFADLAFAIPTNLQAITDIPKTYIYVDNIATGGEIIDYLNHRIDQNSSIATASEQVRASFRGIVRPFNATLSHRYRTLAMSHFCDGKIRILVCTDTAGMGCNIPDIDRVIQWKLSATFSHFIQHAGCAARGRGRTGVAVLLVERSAYNINIFNSGSTTKSTSVSHSKGKGKGNKRVDPVTDPPKEKREQADVRDYVLAHGLLRGESQGVDAIPNGAQPLLCEDSADEGLLVFVQSISCRCAVWARVFDNPYPLTPTVPCCDICVPSLFDRTRPPPLPPECRARNLKRGKPDLAVRDTLRTWRKAMFKTHHASAQYDETSILDDDLILVLVSHGSLNTQQALNLIQDKWPFHHMYADEL</sequence>
<protein>
    <recommendedName>
        <fullName evidence="5">DNA 3'-5' helicase</fullName>
        <ecNumber evidence="5">5.6.2.4</ecNumber>
    </recommendedName>
</protein>
<dbReference type="PROSITE" id="PS51194">
    <property type="entry name" value="HELICASE_CTER"/>
    <property type="match status" value="1"/>
</dbReference>
<evidence type="ECO:0000256" key="3">
    <source>
        <dbReference type="ARBA" id="ARBA00022840"/>
    </source>
</evidence>
<evidence type="ECO:0000256" key="6">
    <source>
        <dbReference type="SAM" id="MobiDB-lite"/>
    </source>
</evidence>
<dbReference type="GO" id="GO:0005524">
    <property type="term" value="F:ATP binding"/>
    <property type="evidence" value="ECO:0007669"/>
    <property type="project" value="UniProtKB-KW"/>
</dbReference>
<dbReference type="Proteomes" id="UP000053319">
    <property type="component" value="Unassembled WGS sequence"/>
</dbReference>
<dbReference type="InterPro" id="IPR011545">
    <property type="entry name" value="DEAD/DEAH_box_helicase_dom"/>
</dbReference>
<organism evidence="9 10">
    <name type="scientific">Dichomitus squalens (strain LYAD-421)</name>
    <name type="common">Western red white-rot fungus</name>
    <dbReference type="NCBI Taxonomy" id="732165"/>
    <lineage>
        <taxon>Eukaryota</taxon>
        <taxon>Fungi</taxon>
        <taxon>Dikarya</taxon>
        <taxon>Basidiomycota</taxon>
        <taxon>Agaricomycotina</taxon>
        <taxon>Agaricomycetes</taxon>
        <taxon>Polyporales</taxon>
        <taxon>Polyporaceae</taxon>
        <taxon>Dichomitus</taxon>
    </lineage>
</organism>
<dbReference type="Pfam" id="PF00271">
    <property type="entry name" value="Helicase_C"/>
    <property type="match status" value="1"/>
</dbReference>
<dbReference type="GO" id="GO:0000724">
    <property type="term" value="P:double-strand break repair via homologous recombination"/>
    <property type="evidence" value="ECO:0007669"/>
    <property type="project" value="TreeGrafter"/>
</dbReference>
<dbReference type="GeneID" id="18834141"/>
<feature type="domain" description="Helicase ATP-binding" evidence="7">
    <location>
        <begin position="19"/>
        <end position="200"/>
    </location>
</feature>
<name>R7SSS0_DICSQ</name>
<evidence type="ECO:0000259" key="8">
    <source>
        <dbReference type="PROSITE" id="PS51194"/>
    </source>
</evidence>
<dbReference type="EMBL" id="JH719426">
    <property type="protein sequence ID" value="EJF59224.1"/>
    <property type="molecule type" value="Genomic_DNA"/>
</dbReference>
<dbReference type="SUPFAM" id="SSF52540">
    <property type="entry name" value="P-loop containing nucleoside triphosphate hydrolases"/>
    <property type="match status" value="1"/>
</dbReference>
<evidence type="ECO:0000313" key="9">
    <source>
        <dbReference type="EMBL" id="EJF59224.1"/>
    </source>
</evidence>
<feature type="domain" description="Helicase C-terminal" evidence="8">
    <location>
        <begin position="238"/>
        <end position="397"/>
    </location>
</feature>
<proteinExistence type="inferred from homology"/>
<dbReference type="KEGG" id="dsq:DICSQDRAFT_11427"/>
<dbReference type="EC" id="5.6.2.4" evidence="5"/>
<dbReference type="Gene3D" id="3.40.50.300">
    <property type="entry name" value="P-loop containing nucleotide triphosphate hydrolases"/>
    <property type="match status" value="2"/>
</dbReference>
<feature type="region of interest" description="Disordered" evidence="6">
    <location>
        <begin position="384"/>
        <end position="415"/>
    </location>
</feature>
<comment type="catalytic activity">
    <reaction evidence="4">
        <text>Couples ATP hydrolysis with the unwinding of duplex DNA by translocating in the 3'-5' direction.</text>
        <dbReference type="EC" id="5.6.2.4"/>
    </reaction>
</comment>
<dbReference type="Pfam" id="PF00270">
    <property type="entry name" value="DEAD"/>
    <property type="match status" value="1"/>
</dbReference>
<evidence type="ECO:0000256" key="4">
    <source>
        <dbReference type="ARBA" id="ARBA00034617"/>
    </source>
</evidence>
<dbReference type="SMART" id="SM00490">
    <property type="entry name" value="HELICc"/>
    <property type="match status" value="1"/>
</dbReference>
<dbReference type="GO" id="GO:0009378">
    <property type="term" value="F:four-way junction helicase activity"/>
    <property type="evidence" value="ECO:0007669"/>
    <property type="project" value="TreeGrafter"/>
</dbReference>
<keyword evidence="2" id="KW-0547">Nucleotide-binding</keyword>
<dbReference type="InterPro" id="IPR027417">
    <property type="entry name" value="P-loop_NTPase"/>
</dbReference>
<keyword evidence="9" id="KW-0378">Hydrolase</keyword>
<comment type="similarity">
    <text evidence="1">Belongs to the helicase family. RecQ subfamily.</text>
</comment>
<dbReference type="RefSeq" id="XP_007367977.1">
    <property type="nucleotide sequence ID" value="XM_007367915.1"/>
</dbReference>
<dbReference type="PROSITE" id="PS51192">
    <property type="entry name" value="HELICASE_ATP_BIND_1"/>
    <property type="match status" value="1"/>
</dbReference>
<dbReference type="SMART" id="SM00487">
    <property type="entry name" value="DEXDc"/>
    <property type="match status" value="1"/>
</dbReference>
<feature type="compositionally biased region" description="Basic and acidic residues" evidence="6">
    <location>
        <begin position="401"/>
        <end position="415"/>
    </location>
</feature>
<evidence type="ECO:0000256" key="1">
    <source>
        <dbReference type="ARBA" id="ARBA00005446"/>
    </source>
</evidence>
<dbReference type="OMA" id="YNINIFN"/>
<dbReference type="InterPro" id="IPR014001">
    <property type="entry name" value="Helicase_ATP-bd"/>
</dbReference>
<evidence type="ECO:0000313" key="10">
    <source>
        <dbReference type="Proteomes" id="UP000053319"/>
    </source>
</evidence>